<gene>
    <name evidence="2" type="ORF">IAC74_02165</name>
</gene>
<evidence type="ECO:0000313" key="2">
    <source>
        <dbReference type="EMBL" id="HIV02352.1"/>
    </source>
</evidence>
<feature type="domain" description="Bacterial repeat" evidence="1">
    <location>
        <begin position="5"/>
        <end position="53"/>
    </location>
</feature>
<comment type="caution">
    <text evidence="2">The sequence shown here is derived from an EMBL/GenBank/DDBJ whole genome shotgun (WGS) entry which is preliminary data.</text>
</comment>
<feature type="non-terminal residue" evidence="2">
    <location>
        <position position="1"/>
    </location>
</feature>
<evidence type="ECO:0000313" key="3">
    <source>
        <dbReference type="Proteomes" id="UP000886743"/>
    </source>
</evidence>
<evidence type="ECO:0000259" key="1">
    <source>
        <dbReference type="Pfam" id="PF18998"/>
    </source>
</evidence>
<organism evidence="2 3">
    <name type="scientific">Candidatus Aphodoplasma excrementigallinarum</name>
    <dbReference type="NCBI Taxonomy" id="2840673"/>
    <lineage>
        <taxon>Bacteria</taxon>
        <taxon>Bacillati</taxon>
        <taxon>Bacillota</taxon>
        <taxon>Clostridia</taxon>
        <taxon>Eubacteriales</taxon>
        <taxon>Candidatus Aphodoplasma</taxon>
    </lineage>
</organism>
<reference evidence="2" key="2">
    <citation type="journal article" date="2021" name="PeerJ">
        <title>Extensive microbial diversity within the chicken gut microbiome revealed by metagenomics and culture.</title>
        <authorList>
            <person name="Gilroy R."/>
            <person name="Ravi A."/>
            <person name="Getino M."/>
            <person name="Pursley I."/>
            <person name="Horton D.L."/>
            <person name="Alikhan N.F."/>
            <person name="Baker D."/>
            <person name="Gharbi K."/>
            <person name="Hall N."/>
            <person name="Watson M."/>
            <person name="Adriaenssens E.M."/>
            <person name="Foster-Nyarko E."/>
            <person name="Jarju S."/>
            <person name="Secka A."/>
            <person name="Antonio M."/>
            <person name="Oren A."/>
            <person name="Chaudhuri R.R."/>
            <person name="La Ragione R."/>
            <person name="Hildebrand F."/>
            <person name="Pallen M.J."/>
        </authorList>
    </citation>
    <scope>NUCLEOTIDE SEQUENCE</scope>
    <source>
        <strain evidence="2">4920</strain>
    </source>
</reference>
<dbReference type="InterPro" id="IPR044060">
    <property type="entry name" value="Bacterial_rp_domain"/>
</dbReference>
<protein>
    <submittedName>
        <fullName evidence="2">InlB B-repeat-containing protein</fullName>
    </submittedName>
</protein>
<proteinExistence type="predicted"/>
<dbReference type="EMBL" id="DVOF01000063">
    <property type="protein sequence ID" value="HIV02352.1"/>
    <property type="molecule type" value="Genomic_DNA"/>
</dbReference>
<reference evidence="2" key="1">
    <citation type="submission" date="2020-10" db="EMBL/GenBank/DDBJ databases">
        <authorList>
            <person name="Gilroy R."/>
        </authorList>
    </citation>
    <scope>NUCLEOTIDE SEQUENCE</scope>
    <source>
        <strain evidence="2">4920</strain>
    </source>
</reference>
<feature type="domain" description="Bacterial repeat" evidence="1">
    <location>
        <begin position="127"/>
        <end position="191"/>
    </location>
</feature>
<accession>A0A9D1SZU0</accession>
<dbReference type="AlphaFoldDB" id="A0A9D1SZU0"/>
<dbReference type="Proteomes" id="UP000886743">
    <property type="component" value="Unassembled WGS sequence"/>
</dbReference>
<name>A0A9D1SZU0_9FIRM</name>
<sequence>EVELGAPVTLTATADANETFLFWVDAAGRILSREASYTLTPVSGETVTAVFTSSASGSLAVFVNGQSQQVAQITNGSTATVPAAPYVMGYTFTSWLKDGVAQELGATVDVSGNVEYVAAYTRSEDTYTVTVNGGTGSGEYRYNDVVTAVANAAEAGQQFGYWTKDGAVVSYDATYKFYASGASVVTAVYVAAGKPVEKKPILVASMSEGLVDGDKLAFFSERDLPGEWEIVETGLLLGQDKTTLELGADGVTKAAARNTDAKGQYTVRKAGVSAGDVWYGRAYVVYREGGELKVLYSEVVGNE</sequence>
<dbReference type="InterPro" id="IPR013378">
    <property type="entry name" value="InlB-like_B-rpt"/>
</dbReference>
<dbReference type="Pfam" id="PF18998">
    <property type="entry name" value="Flg_new_2"/>
    <property type="match status" value="2"/>
</dbReference>
<dbReference type="Pfam" id="PF09479">
    <property type="entry name" value="Flg_new"/>
    <property type="match status" value="1"/>
</dbReference>